<gene>
    <name evidence="1" type="ORF">LEP1GSC188_2518</name>
</gene>
<name>M3EGG8_9LEPT</name>
<proteinExistence type="predicted"/>
<evidence type="ECO:0000313" key="2">
    <source>
        <dbReference type="Proteomes" id="UP000011770"/>
    </source>
</evidence>
<comment type="caution">
    <text evidence="1">The sequence shown here is derived from an EMBL/GenBank/DDBJ whole genome shotgun (WGS) entry which is preliminary data.</text>
</comment>
<organism evidence="1 2">
    <name type="scientific">Leptospira weilii serovar Topaz str. LT2116</name>
    <dbReference type="NCBI Taxonomy" id="1088540"/>
    <lineage>
        <taxon>Bacteria</taxon>
        <taxon>Pseudomonadati</taxon>
        <taxon>Spirochaetota</taxon>
        <taxon>Spirochaetia</taxon>
        <taxon>Leptospirales</taxon>
        <taxon>Leptospiraceae</taxon>
        <taxon>Leptospira</taxon>
    </lineage>
</organism>
<protein>
    <submittedName>
        <fullName evidence="1">Uncharacterized protein</fullName>
    </submittedName>
</protein>
<reference evidence="1 2" key="1">
    <citation type="submission" date="2013-01" db="EMBL/GenBank/DDBJ databases">
        <authorList>
            <person name="Harkins D.M."/>
            <person name="Durkin A.S."/>
            <person name="Brinkac L.M."/>
            <person name="Haft D.H."/>
            <person name="Selengut J.D."/>
            <person name="Sanka R."/>
            <person name="DePew J."/>
            <person name="Purushe J."/>
            <person name="Tulsiani S.M."/>
            <person name="Graham G.C."/>
            <person name="Burns M.-A."/>
            <person name="Dohnt M.F."/>
            <person name="Smythe L.D."/>
            <person name="McKay D.B."/>
            <person name="Craig S.B."/>
            <person name="Vinetz J.M."/>
            <person name="Sutton G.G."/>
            <person name="Nierman W.C."/>
            <person name="Fouts D.E."/>
        </authorList>
    </citation>
    <scope>NUCLEOTIDE SEQUENCE [LARGE SCALE GENOMIC DNA]</scope>
    <source>
        <strain evidence="1 2">LT2116</strain>
    </source>
</reference>
<dbReference type="Proteomes" id="UP000011770">
    <property type="component" value="Unassembled WGS sequence"/>
</dbReference>
<accession>M3EGG8</accession>
<dbReference type="EMBL" id="AHOR02000061">
    <property type="protein sequence ID" value="EMF80128.1"/>
    <property type="molecule type" value="Genomic_DNA"/>
</dbReference>
<evidence type="ECO:0000313" key="1">
    <source>
        <dbReference type="EMBL" id="EMF80128.1"/>
    </source>
</evidence>
<dbReference type="AlphaFoldDB" id="M3EGG8"/>
<sequence length="44" mass="5255">MRLIGRKIFKIGEFLKILISKKRPHSKGAVFSNYTQNLNKEFRF</sequence>